<feature type="transmembrane region" description="Helical" evidence="1">
    <location>
        <begin position="60"/>
        <end position="79"/>
    </location>
</feature>
<feature type="transmembrane region" description="Helical" evidence="1">
    <location>
        <begin position="224"/>
        <end position="245"/>
    </location>
</feature>
<proteinExistence type="predicted"/>
<keyword evidence="1" id="KW-0472">Membrane</keyword>
<feature type="transmembrane region" description="Helical" evidence="1">
    <location>
        <begin position="91"/>
        <end position="117"/>
    </location>
</feature>
<sequence>MNRPDAIRQPLAIALLTSVVLLLLILLHGSVPVGSTADMPLGAIIDRLFAAPVLLQLLRALVTLANAVLLSGLIVRYGLCPTRTYLPMPLYVLLSGLFLPTASASTLLIVLLLMLHLNRMTACFRRSYQFEHLFIASLYLGLTPMLSTAATPLLLSLAAALFLYRRTAREAIVALVGVALPTLFCSVIWWSTGADWNHLLLQWGTGLAATAVPDALPACTVSRIAALTLLGLCGVLLLLAILRLYRTLPALRPRPRSIYLHILWLMLCSAATLFCCPTRPEVAGTLAALPATVLITSYLTFHGRRYALTVYLLLIAVALIAFISPFVI</sequence>
<protein>
    <submittedName>
        <fullName evidence="2">Uncharacterized protein</fullName>
    </submittedName>
</protein>
<feature type="transmembrane region" description="Helical" evidence="1">
    <location>
        <begin position="137"/>
        <end position="164"/>
    </location>
</feature>
<comment type="caution">
    <text evidence="2">The sequence shown here is derived from an EMBL/GenBank/DDBJ whole genome shotgun (WGS) entry which is preliminary data.</text>
</comment>
<feature type="transmembrane region" description="Helical" evidence="1">
    <location>
        <begin position="171"/>
        <end position="191"/>
    </location>
</feature>
<evidence type="ECO:0000313" key="2">
    <source>
        <dbReference type="EMBL" id="HIZ14514.1"/>
    </source>
</evidence>
<feature type="transmembrane region" description="Helical" evidence="1">
    <location>
        <begin position="308"/>
        <end position="327"/>
    </location>
</feature>
<evidence type="ECO:0000256" key="1">
    <source>
        <dbReference type="SAM" id="Phobius"/>
    </source>
</evidence>
<evidence type="ECO:0000313" key="3">
    <source>
        <dbReference type="Proteomes" id="UP000824014"/>
    </source>
</evidence>
<reference evidence="2" key="2">
    <citation type="submission" date="2021-04" db="EMBL/GenBank/DDBJ databases">
        <authorList>
            <person name="Gilroy R."/>
        </authorList>
    </citation>
    <scope>NUCLEOTIDE SEQUENCE</scope>
    <source>
        <strain evidence="2">ChiHjej11B10-19426</strain>
    </source>
</reference>
<accession>A0A9D2DCV1</accession>
<dbReference type="EMBL" id="DXCC01000004">
    <property type="protein sequence ID" value="HIZ14514.1"/>
    <property type="molecule type" value="Genomic_DNA"/>
</dbReference>
<name>A0A9D2DCV1_9BACT</name>
<organism evidence="2 3">
    <name type="scientific">Candidatus Tidjanibacter faecipullorum</name>
    <dbReference type="NCBI Taxonomy" id="2838766"/>
    <lineage>
        <taxon>Bacteria</taxon>
        <taxon>Pseudomonadati</taxon>
        <taxon>Bacteroidota</taxon>
        <taxon>Bacteroidia</taxon>
        <taxon>Bacteroidales</taxon>
        <taxon>Rikenellaceae</taxon>
        <taxon>Tidjanibacter</taxon>
    </lineage>
</organism>
<dbReference type="AlphaFoldDB" id="A0A9D2DCV1"/>
<keyword evidence="1" id="KW-0812">Transmembrane</keyword>
<gene>
    <name evidence="2" type="ORF">H9816_01165</name>
</gene>
<feature type="transmembrane region" description="Helical" evidence="1">
    <location>
        <begin position="282"/>
        <end position="301"/>
    </location>
</feature>
<reference evidence="2" key="1">
    <citation type="journal article" date="2021" name="PeerJ">
        <title>Extensive microbial diversity within the chicken gut microbiome revealed by metagenomics and culture.</title>
        <authorList>
            <person name="Gilroy R."/>
            <person name="Ravi A."/>
            <person name="Getino M."/>
            <person name="Pursley I."/>
            <person name="Horton D.L."/>
            <person name="Alikhan N.F."/>
            <person name="Baker D."/>
            <person name="Gharbi K."/>
            <person name="Hall N."/>
            <person name="Watson M."/>
            <person name="Adriaenssens E.M."/>
            <person name="Foster-Nyarko E."/>
            <person name="Jarju S."/>
            <person name="Secka A."/>
            <person name="Antonio M."/>
            <person name="Oren A."/>
            <person name="Chaudhuri R.R."/>
            <person name="La Ragione R."/>
            <person name="Hildebrand F."/>
            <person name="Pallen M.J."/>
        </authorList>
    </citation>
    <scope>NUCLEOTIDE SEQUENCE</scope>
    <source>
        <strain evidence="2">ChiHjej11B10-19426</strain>
    </source>
</reference>
<dbReference type="Proteomes" id="UP000824014">
    <property type="component" value="Unassembled WGS sequence"/>
</dbReference>
<feature type="transmembrane region" description="Helical" evidence="1">
    <location>
        <begin position="257"/>
        <end position="276"/>
    </location>
</feature>
<keyword evidence="1" id="KW-1133">Transmembrane helix</keyword>